<dbReference type="RefSeq" id="WP_086029124.1">
    <property type="nucleotide sequence ID" value="NZ_LAPZ01000001.1"/>
</dbReference>
<protein>
    <submittedName>
        <fullName evidence="1">Uncharacterized protein</fullName>
    </submittedName>
</protein>
<evidence type="ECO:0000313" key="1">
    <source>
        <dbReference type="EMBL" id="OSY89314.1"/>
    </source>
</evidence>
<keyword evidence="2" id="KW-1185">Reference proteome</keyword>
<organism evidence="1 2">
    <name type="scientific">Tenacibaculum holothuriorum</name>
    <dbReference type="NCBI Taxonomy" id="1635173"/>
    <lineage>
        <taxon>Bacteria</taxon>
        <taxon>Pseudomonadati</taxon>
        <taxon>Bacteroidota</taxon>
        <taxon>Flavobacteriia</taxon>
        <taxon>Flavobacteriales</taxon>
        <taxon>Flavobacteriaceae</taxon>
        <taxon>Tenacibaculum</taxon>
    </lineage>
</organism>
<dbReference type="AlphaFoldDB" id="A0A1Y2PFQ7"/>
<comment type="caution">
    <text evidence="1">The sequence shown here is derived from an EMBL/GenBank/DDBJ whole genome shotgun (WGS) entry which is preliminary data.</text>
</comment>
<dbReference type="InParanoid" id="A0A1Y2PFQ7"/>
<accession>A0A1Y2PFQ7</accession>
<reference evidence="1 2" key="1">
    <citation type="submission" date="2015-03" db="EMBL/GenBank/DDBJ databases">
        <title>Genome sequence of Tenacibaculum sp. S2-2, isolated from intestinal microbiota of sea cucumber, Apostichopus japonicas.</title>
        <authorList>
            <person name="Shao Z."/>
            <person name="Wang L."/>
            <person name="Li X."/>
        </authorList>
    </citation>
    <scope>NUCLEOTIDE SEQUENCE [LARGE SCALE GENOMIC DNA]</scope>
    <source>
        <strain evidence="1 2">S2-2</strain>
    </source>
</reference>
<proteinExistence type="predicted"/>
<name>A0A1Y2PFQ7_9FLAO</name>
<evidence type="ECO:0000313" key="2">
    <source>
        <dbReference type="Proteomes" id="UP000194221"/>
    </source>
</evidence>
<dbReference type="EMBL" id="LAPZ01000001">
    <property type="protein sequence ID" value="OSY89314.1"/>
    <property type="molecule type" value="Genomic_DNA"/>
</dbReference>
<dbReference type="STRING" id="1635173.WH52_01355"/>
<dbReference type="Proteomes" id="UP000194221">
    <property type="component" value="Unassembled WGS sequence"/>
</dbReference>
<sequence length="259" mass="28391">MEKISLNGESQLTHQIEKHHQAGAIVVLNASVDAKVKVELNPAEDSTRKTIPKIGLVLAVEAQNKIDALLSMAGTSMPKKQFFLGTANDTSDPAVAKTVIKQATLDIAWGGELALAEKDTVDVTLSDLEKIADSSVLTLESRKTSVAPYVIQEHVFEGKHSTLKVSLANKDVLFFDKAKLPNKITLIENGQRVDYSAERLLLEQIDTFGCIGYDENGKPIEGTYKAVVLPVSKATEVTFEDETDNRGDYRYYSIELPRA</sequence>
<gene>
    <name evidence="1" type="ORF">WH52_01355</name>
</gene>